<dbReference type="AlphaFoldDB" id="A0A1C3VP27"/>
<evidence type="ECO:0000313" key="3">
    <source>
        <dbReference type="Proteomes" id="UP000186228"/>
    </source>
</evidence>
<dbReference type="Proteomes" id="UP000186228">
    <property type="component" value="Unassembled WGS sequence"/>
</dbReference>
<feature type="compositionally biased region" description="Basic and acidic residues" evidence="1">
    <location>
        <begin position="33"/>
        <end position="47"/>
    </location>
</feature>
<protein>
    <submittedName>
        <fullName evidence="2">Uncharacterized protein</fullName>
    </submittedName>
</protein>
<reference evidence="3" key="1">
    <citation type="submission" date="2016-08" db="EMBL/GenBank/DDBJ databases">
        <authorList>
            <person name="Varghese N."/>
            <person name="Submissions Spin"/>
        </authorList>
    </citation>
    <scope>NUCLEOTIDE SEQUENCE [LARGE SCALE GENOMIC DNA]</scope>
    <source>
        <strain evidence="3">CCBAU 57015</strain>
    </source>
</reference>
<keyword evidence="3" id="KW-1185">Reference proteome</keyword>
<evidence type="ECO:0000313" key="2">
    <source>
        <dbReference type="EMBL" id="SCB29469.1"/>
    </source>
</evidence>
<dbReference type="EMBL" id="FMAC01000007">
    <property type="protein sequence ID" value="SCB29469.1"/>
    <property type="molecule type" value="Genomic_DNA"/>
</dbReference>
<proteinExistence type="predicted"/>
<organism evidence="2 3">
    <name type="scientific">Rhizobium hainanense</name>
    <dbReference type="NCBI Taxonomy" id="52131"/>
    <lineage>
        <taxon>Bacteria</taxon>
        <taxon>Pseudomonadati</taxon>
        <taxon>Pseudomonadota</taxon>
        <taxon>Alphaproteobacteria</taxon>
        <taxon>Hyphomicrobiales</taxon>
        <taxon>Rhizobiaceae</taxon>
        <taxon>Rhizobium/Agrobacterium group</taxon>
        <taxon>Rhizobium</taxon>
    </lineage>
</organism>
<accession>A0A1C3VP27</accession>
<gene>
    <name evidence="2" type="ORF">GA0061100_10798</name>
</gene>
<name>A0A1C3VP27_9HYPH</name>
<feature type="region of interest" description="Disordered" evidence="1">
    <location>
        <begin position="1"/>
        <end position="47"/>
    </location>
</feature>
<evidence type="ECO:0000256" key="1">
    <source>
        <dbReference type="SAM" id="MobiDB-lite"/>
    </source>
</evidence>
<sequence length="47" mass="5276">MIVVQLKAGTSGHDPTGIRYGAGTSRQANRYQRKSDIAPNLRDRYKQ</sequence>